<feature type="signal peptide" evidence="2">
    <location>
        <begin position="1"/>
        <end position="22"/>
    </location>
</feature>
<dbReference type="PANTHER" id="PTHR43649">
    <property type="entry name" value="ARABINOSE-BINDING PROTEIN-RELATED"/>
    <property type="match status" value="1"/>
</dbReference>
<reference evidence="3 4" key="1">
    <citation type="submission" date="2021-01" db="EMBL/GenBank/DDBJ databases">
        <title>Genome public.</title>
        <authorList>
            <person name="Liu C."/>
            <person name="Sun Q."/>
        </authorList>
    </citation>
    <scope>NUCLEOTIDE SEQUENCE [LARGE SCALE GENOMIC DNA]</scope>
    <source>
        <strain evidence="3 4">YIM B02515</strain>
    </source>
</reference>
<feature type="chain" id="PRO_5046109750" evidence="2">
    <location>
        <begin position="23"/>
        <end position="521"/>
    </location>
</feature>
<evidence type="ECO:0000256" key="2">
    <source>
        <dbReference type="SAM" id="SignalP"/>
    </source>
</evidence>
<dbReference type="Gene3D" id="3.40.190.10">
    <property type="entry name" value="Periplasmic binding protein-like II"/>
    <property type="match status" value="2"/>
</dbReference>
<dbReference type="PROSITE" id="PS51257">
    <property type="entry name" value="PROKAR_LIPOPROTEIN"/>
    <property type="match status" value="1"/>
</dbReference>
<evidence type="ECO:0000256" key="1">
    <source>
        <dbReference type="ARBA" id="ARBA00022729"/>
    </source>
</evidence>
<keyword evidence="1 2" id="KW-0732">Signal</keyword>
<evidence type="ECO:0000313" key="3">
    <source>
        <dbReference type="EMBL" id="MBL4937091.1"/>
    </source>
</evidence>
<dbReference type="EMBL" id="JAESWC010000009">
    <property type="protein sequence ID" value="MBL4937091.1"/>
    <property type="molecule type" value="Genomic_DNA"/>
</dbReference>
<protein>
    <submittedName>
        <fullName evidence="3">Extracellular solute-binding protein</fullName>
    </submittedName>
</protein>
<gene>
    <name evidence="3" type="ORF">JK636_15160</name>
</gene>
<comment type="caution">
    <text evidence="3">The sequence shown here is derived from an EMBL/GenBank/DDBJ whole genome shotgun (WGS) entry which is preliminary data.</text>
</comment>
<dbReference type="PANTHER" id="PTHR43649:SF33">
    <property type="entry name" value="POLYGALACTURONAN_RHAMNOGALACTURONAN-BINDING PROTEIN YTCQ"/>
    <property type="match status" value="1"/>
</dbReference>
<organism evidence="3 4">
    <name type="scientific">Clostridium rhizosphaerae</name>
    <dbReference type="NCBI Taxonomy" id="2803861"/>
    <lineage>
        <taxon>Bacteria</taxon>
        <taxon>Bacillati</taxon>
        <taxon>Bacillota</taxon>
        <taxon>Clostridia</taxon>
        <taxon>Eubacteriales</taxon>
        <taxon>Clostridiaceae</taxon>
        <taxon>Clostridium</taxon>
    </lineage>
</organism>
<sequence>MKSKSLLTLVLASLLSIMTLTGCNKTKTTEAPKDTDINTNEKINVKYWVPFTPNQYIKSLNESLMYQELEKKTNVHVVFDHPAEGQETEQFNLLVNSKDLPDVIQTYAGEYKGGVDKAIKDGVYLRLNELIDKYAPNFKKLLQEDPELARQVTTDEGNIYAFPVIGEDKNEPAWWGPVIRKDWLNDLGLKDPESIDDWYNVLKQFKEKKNAQAPLMLGKKGIDSYGTLISAFNIGPGFYKNGNTVKYGPIEPEFKDYLATMNKWYNEGLIDKDFATRDKKSREAVITSGKTGAFITEYALVDQYSAAIKGTDAKAEFAPTVQPALKNGDKVHYRVVNNRNGGYEAVITSSCKNPERLVKWFDYAYGKEGYMLFNYGIEGTSYTMVDGKPKFTDIMTKNPDGLDFWTVCNKYKLEVGPYLRDYKAVPDFTKFDKDAMDKWTKAEADYVLPQVNMTAEESDNYSAIMGDIDTYRDEMVLKFITGKEPLSKFDSYVTQLKKMRIDEAIKTYQAALERYNNRKIK</sequence>
<dbReference type="Proteomes" id="UP000632377">
    <property type="component" value="Unassembled WGS sequence"/>
</dbReference>
<name>A0ABS1TCT5_9CLOT</name>
<evidence type="ECO:0000313" key="4">
    <source>
        <dbReference type="Proteomes" id="UP000632377"/>
    </source>
</evidence>
<dbReference type="RefSeq" id="WP_202749843.1">
    <property type="nucleotide sequence ID" value="NZ_JAESWC010000009.1"/>
</dbReference>
<accession>A0ABS1TCT5</accession>
<dbReference type="SUPFAM" id="SSF53850">
    <property type="entry name" value="Periplasmic binding protein-like II"/>
    <property type="match status" value="1"/>
</dbReference>
<keyword evidence="4" id="KW-1185">Reference proteome</keyword>
<proteinExistence type="predicted"/>
<dbReference type="InterPro" id="IPR050490">
    <property type="entry name" value="Bact_solute-bd_prot1"/>
</dbReference>